<sequence>MVNAFDSTIWPPTPILPEVKALLARFFDLIDAQDPEGSGKGLAEEVFTEDGTLITGNGTFTGKSEIARSRSDAWKTTVSRKHNFDKVFAAGSTADDLVFFGTVESETNAGQHFKGDFAARGLIKHDTLGKPRISYWQPYKGHIYHA</sequence>
<dbReference type="AlphaFoldDB" id="A0A072PKL5"/>
<name>A0A072PKL5_9EURO</name>
<dbReference type="RefSeq" id="XP_013262458.1">
    <property type="nucleotide sequence ID" value="XM_013407004.1"/>
</dbReference>
<evidence type="ECO:0000313" key="2">
    <source>
        <dbReference type="Proteomes" id="UP000027920"/>
    </source>
</evidence>
<dbReference type="HOGENOM" id="CLU_107714_1_0_1"/>
<dbReference type="Proteomes" id="UP000027920">
    <property type="component" value="Unassembled WGS sequence"/>
</dbReference>
<dbReference type="VEuPathDB" id="FungiDB:A1O9_04716"/>
<evidence type="ECO:0000313" key="1">
    <source>
        <dbReference type="EMBL" id="KEF59868.1"/>
    </source>
</evidence>
<comment type="caution">
    <text evidence="1">The sequence shown here is derived from an EMBL/GenBank/DDBJ whole genome shotgun (WGS) entry which is preliminary data.</text>
</comment>
<dbReference type="SUPFAM" id="SSF54427">
    <property type="entry name" value="NTF2-like"/>
    <property type="match status" value="1"/>
</dbReference>
<dbReference type="GeneID" id="25279645"/>
<dbReference type="OrthoDB" id="3468019at2759"/>
<dbReference type="InterPro" id="IPR032710">
    <property type="entry name" value="NTF2-like_dom_sf"/>
</dbReference>
<dbReference type="EMBL" id="AMGV01000003">
    <property type="protein sequence ID" value="KEF59868.1"/>
    <property type="molecule type" value="Genomic_DNA"/>
</dbReference>
<accession>A0A072PKL5</accession>
<gene>
    <name evidence="1" type="ORF">A1O9_04716</name>
</gene>
<keyword evidence="2" id="KW-1185">Reference proteome</keyword>
<dbReference type="Gene3D" id="3.10.450.50">
    <property type="match status" value="1"/>
</dbReference>
<protein>
    <submittedName>
        <fullName evidence="1">Uncharacterized protein</fullName>
    </submittedName>
</protein>
<proteinExistence type="predicted"/>
<organism evidence="1 2">
    <name type="scientific">Exophiala aquamarina CBS 119918</name>
    <dbReference type="NCBI Taxonomy" id="1182545"/>
    <lineage>
        <taxon>Eukaryota</taxon>
        <taxon>Fungi</taxon>
        <taxon>Dikarya</taxon>
        <taxon>Ascomycota</taxon>
        <taxon>Pezizomycotina</taxon>
        <taxon>Eurotiomycetes</taxon>
        <taxon>Chaetothyriomycetidae</taxon>
        <taxon>Chaetothyriales</taxon>
        <taxon>Herpotrichiellaceae</taxon>
        <taxon>Exophiala</taxon>
    </lineage>
</organism>
<reference evidence="1 2" key="1">
    <citation type="submission" date="2013-03" db="EMBL/GenBank/DDBJ databases">
        <title>The Genome Sequence of Exophiala aquamarina CBS 119918.</title>
        <authorList>
            <consortium name="The Broad Institute Genomics Platform"/>
            <person name="Cuomo C."/>
            <person name="de Hoog S."/>
            <person name="Gorbushina A."/>
            <person name="Walker B."/>
            <person name="Young S.K."/>
            <person name="Zeng Q."/>
            <person name="Gargeya S."/>
            <person name="Fitzgerald M."/>
            <person name="Haas B."/>
            <person name="Abouelleil A."/>
            <person name="Allen A.W."/>
            <person name="Alvarado L."/>
            <person name="Arachchi H.M."/>
            <person name="Berlin A.M."/>
            <person name="Chapman S.B."/>
            <person name="Gainer-Dewar J."/>
            <person name="Goldberg J."/>
            <person name="Griggs A."/>
            <person name="Gujja S."/>
            <person name="Hansen M."/>
            <person name="Howarth C."/>
            <person name="Imamovic A."/>
            <person name="Ireland A."/>
            <person name="Larimer J."/>
            <person name="McCowan C."/>
            <person name="Murphy C."/>
            <person name="Pearson M."/>
            <person name="Poon T.W."/>
            <person name="Priest M."/>
            <person name="Roberts A."/>
            <person name="Saif S."/>
            <person name="Shea T."/>
            <person name="Sisk P."/>
            <person name="Sykes S."/>
            <person name="Wortman J."/>
            <person name="Nusbaum C."/>
            <person name="Birren B."/>
        </authorList>
    </citation>
    <scope>NUCLEOTIDE SEQUENCE [LARGE SCALE GENOMIC DNA]</scope>
    <source>
        <strain evidence="1 2">CBS 119918</strain>
    </source>
</reference>